<dbReference type="KEGG" id="aoi:AORI_3445"/>
<keyword evidence="2" id="KW-1185">Reference proteome</keyword>
<dbReference type="AlphaFoldDB" id="R4SU06"/>
<gene>
    <name evidence="1" type="ORF">AORI_3445</name>
</gene>
<evidence type="ECO:0000313" key="1">
    <source>
        <dbReference type="EMBL" id="AGM06030.1"/>
    </source>
</evidence>
<accession>R4SU06</accession>
<protein>
    <submittedName>
        <fullName evidence="1">Uncharacterized protein</fullName>
    </submittedName>
</protein>
<dbReference type="Proteomes" id="UP000013968">
    <property type="component" value="Chromosome"/>
</dbReference>
<sequence>MTAPASWAGNLETAAGEHHIEWELDEEFQWGANCSPAAVEEPCIHQDERGIFYRGRLGLIEIEAEPPLAHLELVDVVIDLGHIEGLPRGMAGAWVEINLKPEKIRVYPYEI</sequence>
<dbReference type="EMBL" id="CP003410">
    <property type="protein sequence ID" value="AGM06030.1"/>
    <property type="molecule type" value="Genomic_DNA"/>
</dbReference>
<dbReference type="PATRIC" id="fig|1156913.3.peg.3525"/>
<dbReference type="HOGENOM" id="CLU_2153024_0_0_11"/>
<proteinExistence type="predicted"/>
<organism evidence="1 2">
    <name type="scientific">Amycolatopsis keratiniphila</name>
    <dbReference type="NCBI Taxonomy" id="129921"/>
    <lineage>
        <taxon>Bacteria</taxon>
        <taxon>Bacillati</taxon>
        <taxon>Actinomycetota</taxon>
        <taxon>Actinomycetes</taxon>
        <taxon>Pseudonocardiales</taxon>
        <taxon>Pseudonocardiaceae</taxon>
        <taxon>Amycolatopsis</taxon>
        <taxon>Amycolatopsis japonica group</taxon>
    </lineage>
</organism>
<evidence type="ECO:0000313" key="2">
    <source>
        <dbReference type="Proteomes" id="UP000013968"/>
    </source>
</evidence>
<name>R4SU06_9PSEU</name>
<reference evidence="1 2" key="1">
    <citation type="journal article" date="2013" name="BMC Genomics">
        <title>ContigScape: a Cytoscape plugin facilitating microbial genome gap closing.</title>
        <authorList>
            <person name="Tang B."/>
            <person name="Wang Q."/>
            <person name="Yang M."/>
            <person name="Xie F."/>
            <person name="Zhu Y."/>
            <person name="Zhuo Y."/>
            <person name="Wang S."/>
            <person name="Gao H."/>
            <person name="Ding X."/>
            <person name="Zhang L."/>
            <person name="Zhao G."/>
            <person name="Zheng H."/>
        </authorList>
    </citation>
    <scope>NUCLEOTIDE SEQUENCE [LARGE SCALE GENOMIC DNA]</scope>
    <source>
        <strain evidence="1 2">HCCB10007</strain>
    </source>
</reference>